<name>A0A834TXS0_9FABA</name>
<dbReference type="Proteomes" id="UP000634136">
    <property type="component" value="Unassembled WGS sequence"/>
</dbReference>
<sequence>MRCNTEEKKMPKRELRKQNSTAAVLVLGRYPFADLELLKRQEMKGIFGSKAIVV</sequence>
<dbReference type="AlphaFoldDB" id="A0A834TXS0"/>
<comment type="caution">
    <text evidence="1">The sequence shown here is derived from an EMBL/GenBank/DDBJ whole genome shotgun (WGS) entry which is preliminary data.</text>
</comment>
<dbReference type="EMBL" id="JAAIUW010000005">
    <property type="protein sequence ID" value="KAF7829899.1"/>
    <property type="molecule type" value="Genomic_DNA"/>
</dbReference>
<gene>
    <name evidence="1" type="ORF">G2W53_012232</name>
</gene>
<proteinExistence type="predicted"/>
<reference evidence="1" key="1">
    <citation type="submission" date="2020-09" db="EMBL/GenBank/DDBJ databases">
        <title>Genome-Enabled Discovery of Anthraquinone Biosynthesis in Senna tora.</title>
        <authorList>
            <person name="Kang S.-H."/>
            <person name="Pandey R.P."/>
            <person name="Lee C.-M."/>
            <person name="Sim J.-S."/>
            <person name="Jeong J.-T."/>
            <person name="Choi B.-S."/>
            <person name="Jung M."/>
            <person name="Ginzburg D."/>
            <person name="Zhao K."/>
            <person name="Won S.Y."/>
            <person name="Oh T.-J."/>
            <person name="Yu Y."/>
            <person name="Kim N.-H."/>
            <person name="Lee O.R."/>
            <person name="Lee T.-H."/>
            <person name="Bashyal P."/>
            <person name="Kim T.-S."/>
            <person name="Lee W.-H."/>
            <person name="Kawkins C."/>
            <person name="Kim C.-K."/>
            <person name="Kim J.S."/>
            <person name="Ahn B.O."/>
            <person name="Rhee S.Y."/>
            <person name="Sohng J.K."/>
        </authorList>
    </citation>
    <scope>NUCLEOTIDE SEQUENCE</scope>
    <source>
        <tissue evidence="1">Leaf</tissue>
    </source>
</reference>
<accession>A0A834TXS0</accession>
<keyword evidence="2" id="KW-1185">Reference proteome</keyword>
<evidence type="ECO:0000313" key="1">
    <source>
        <dbReference type="EMBL" id="KAF7829899.1"/>
    </source>
</evidence>
<evidence type="ECO:0000313" key="2">
    <source>
        <dbReference type="Proteomes" id="UP000634136"/>
    </source>
</evidence>
<organism evidence="1 2">
    <name type="scientific">Senna tora</name>
    <dbReference type="NCBI Taxonomy" id="362788"/>
    <lineage>
        <taxon>Eukaryota</taxon>
        <taxon>Viridiplantae</taxon>
        <taxon>Streptophyta</taxon>
        <taxon>Embryophyta</taxon>
        <taxon>Tracheophyta</taxon>
        <taxon>Spermatophyta</taxon>
        <taxon>Magnoliopsida</taxon>
        <taxon>eudicotyledons</taxon>
        <taxon>Gunneridae</taxon>
        <taxon>Pentapetalae</taxon>
        <taxon>rosids</taxon>
        <taxon>fabids</taxon>
        <taxon>Fabales</taxon>
        <taxon>Fabaceae</taxon>
        <taxon>Caesalpinioideae</taxon>
        <taxon>Cassia clade</taxon>
        <taxon>Senna</taxon>
    </lineage>
</organism>
<protein>
    <submittedName>
        <fullName evidence="1">Uncharacterized protein</fullName>
    </submittedName>
</protein>